<feature type="chain" id="PRO_5040734893" evidence="1">
    <location>
        <begin position="24"/>
        <end position="118"/>
    </location>
</feature>
<reference evidence="2" key="1">
    <citation type="submission" date="2019-02" db="EMBL/GenBank/DDBJ databases">
        <title>Draft genome of the type strain Pelomonas aquatica CCUG 52575T.</title>
        <authorList>
            <person name="Gomila M."/>
            <person name="Lalucat J."/>
        </authorList>
    </citation>
    <scope>NUCLEOTIDE SEQUENCE</scope>
    <source>
        <strain evidence="2">CCUG 52575</strain>
    </source>
</reference>
<dbReference type="RefSeq" id="WP_268149338.1">
    <property type="nucleotide sequence ID" value="NZ_JAPPUW010000006.1"/>
</dbReference>
<protein>
    <submittedName>
        <fullName evidence="2">CzcE family metal-binding protein</fullName>
    </submittedName>
</protein>
<keyword evidence="3" id="KW-1185">Reference proteome</keyword>
<name>A0A9X4R3K5_9BURK</name>
<evidence type="ECO:0000313" key="2">
    <source>
        <dbReference type="EMBL" id="MDG0861540.1"/>
    </source>
</evidence>
<sequence length="118" mass="12406">MNRAFSASALIASLVFAVSAVQAGPQSAPANDRMLNGKSVHGEVVAATPDARIVNVDAGKAINVNCGDVVTFQSAGKNFTWKFNSAGHRPLDVRTIAPQGFTDKKLMVYVSRNESEGA</sequence>
<evidence type="ECO:0000256" key="1">
    <source>
        <dbReference type="SAM" id="SignalP"/>
    </source>
</evidence>
<evidence type="ECO:0000313" key="3">
    <source>
        <dbReference type="Proteomes" id="UP001152766"/>
    </source>
</evidence>
<gene>
    <name evidence="2" type="ORF">EXJ73_03510</name>
</gene>
<organism evidence="2 3">
    <name type="scientific">Pelomonas aquatica</name>
    <dbReference type="NCBI Taxonomy" id="431058"/>
    <lineage>
        <taxon>Bacteria</taxon>
        <taxon>Pseudomonadati</taxon>
        <taxon>Pseudomonadota</taxon>
        <taxon>Betaproteobacteria</taxon>
        <taxon>Burkholderiales</taxon>
        <taxon>Sphaerotilaceae</taxon>
        <taxon>Roseateles</taxon>
    </lineage>
</organism>
<feature type="signal peptide" evidence="1">
    <location>
        <begin position="1"/>
        <end position="23"/>
    </location>
</feature>
<keyword evidence="1" id="KW-0732">Signal</keyword>
<dbReference type="Pfam" id="PF16986">
    <property type="entry name" value="CzcE"/>
    <property type="match status" value="1"/>
</dbReference>
<dbReference type="AlphaFoldDB" id="A0A9X4R3K5"/>
<dbReference type="Proteomes" id="UP001152766">
    <property type="component" value="Unassembled WGS sequence"/>
</dbReference>
<comment type="caution">
    <text evidence="2">The sequence shown here is derived from an EMBL/GenBank/DDBJ whole genome shotgun (WGS) entry which is preliminary data.</text>
</comment>
<dbReference type="EMBL" id="SGUG01000004">
    <property type="protein sequence ID" value="MDG0861540.1"/>
    <property type="molecule type" value="Genomic_DNA"/>
</dbReference>
<dbReference type="Gene3D" id="2.60.40.2280">
    <property type="entry name" value="Heavy-metal resistance protein CzcE"/>
    <property type="match status" value="1"/>
</dbReference>
<accession>A0A9X4R3K5</accession>
<dbReference type="InterPro" id="IPR038674">
    <property type="entry name" value="CzcE_sf"/>
</dbReference>
<proteinExistence type="predicted"/>
<dbReference type="InterPro" id="IPR031560">
    <property type="entry name" value="CzcE"/>
</dbReference>